<dbReference type="Proteomes" id="UP000614460">
    <property type="component" value="Unassembled WGS sequence"/>
</dbReference>
<feature type="transmembrane region" description="Helical" evidence="1">
    <location>
        <begin position="49"/>
        <end position="70"/>
    </location>
</feature>
<feature type="transmembrane region" description="Helical" evidence="1">
    <location>
        <begin position="108"/>
        <end position="126"/>
    </location>
</feature>
<evidence type="ECO:0000313" key="3">
    <source>
        <dbReference type="Proteomes" id="UP000614460"/>
    </source>
</evidence>
<proteinExistence type="predicted"/>
<feature type="transmembrane region" description="Helical" evidence="1">
    <location>
        <begin position="82"/>
        <end position="102"/>
    </location>
</feature>
<reference evidence="2" key="2">
    <citation type="submission" date="2020-09" db="EMBL/GenBank/DDBJ databases">
        <authorList>
            <person name="Sun Q."/>
            <person name="Zhou Y."/>
        </authorList>
    </citation>
    <scope>NUCLEOTIDE SEQUENCE</scope>
    <source>
        <strain evidence="2">CGMCC 1.15966</strain>
    </source>
</reference>
<gene>
    <name evidence="2" type="ORF">GCM10011516_36760</name>
</gene>
<dbReference type="AlphaFoldDB" id="A0A8H9G302"/>
<dbReference type="EMBL" id="BMKM01000020">
    <property type="protein sequence ID" value="GGE35877.1"/>
    <property type="molecule type" value="Genomic_DNA"/>
</dbReference>
<keyword evidence="1" id="KW-0812">Transmembrane</keyword>
<evidence type="ECO:0000256" key="1">
    <source>
        <dbReference type="SAM" id="Phobius"/>
    </source>
</evidence>
<accession>A0A8H9G302</accession>
<keyword evidence="3" id="KW-1185">Reference proteome</keyword>
<keyword evidence="1" id="KW-0472">Membrane</keyword>
<name>A0A8H9G302_9SPHI</name>
<evidence type="ECO:0000313" key="2">
    <source>
        <dbReference type="EMBL" id="GGE35877.1"/>
    </source>
</evidence>
<keyword evidence="1" id="KW-1133">Transmembrane helix</keyword>
<comment type="caution">
    <text evidence="2">The sequence shown here is derived from an EMBL/GenBank/DDBJ whole genome shotgun (WGS) entry which is preliminary data.</text>
</comment>
<sequence length="134" mass="14714">MKIPLLKQNIKIMTLKNVLLINAISSGITGLLLVLTPDTFASLFKTDKLTPFTAVGIFLILFSLVVLINALQKPIKKSLTQLIIGLDLTWVLASIITTMFLFSSISHIGSIIILAIASWVGLMAYLQKKFINTI</sequence>
<protein>
    <submittedName>
        <fullName evidence="2">Uncharacterized protein</fullName>
    </submittedName>
</protein>
<organism evidence="2 3">
    <name type="scientific">Sphingobacterium cellulitidis</name>
    <dbReference type="NCBI Taxonomy" id="1768011"/>
    <lineage>
        <taxon>Bacteria</taxon>
        <taxon>Pseudomonadati</taxon>
        <taxon>Bacteroidota</taxon>
        <taxon>Sphingobacteriia</taxon>
        <taxon>Sphingobacteriales</taxon>
        <taxon>Sphingobacteriaceae</taxon>
        <taxon>Sphingobacterium</taxon>
    </lineage>
</organism>
<reference evidence="2" key="1">
    <citation type="journal article" date="2014" name="Int. J. Syst. Evol. Microbiol.">
        <title>Complete genome sequence of Corynebacterium casei LMG S-19264T (=DSM 44701T), isolated from a smear-ripened cheese.</title>
        <authorList>
            <consortium name="US DOE Joint Genome Institute (JGI-PGF)"/>
            <person name="Walter F."/>
            <person name="Albersmeier A."/>
            <person name="Kalinowski J."/>
            <person name="Ruckert C."/>
        </authorList>
    </citation>
    <scope>NUCLEOTIDE SEQUENCE</scope>
    <source>
        <strain evidence="2">CGMCC 1.15966</strain>
    </source>
</reference>
<feature type="transmembrane region" description="Helical" evidence="1">
    <location>
        <begin position="20"/>
        <end position="37"/>
    </location>
</feature>